<evidence type="ECO:0000256" key="5">
    <source>
        <dbReference type="ARBA" id="ARBA00023136"/>
    </source>
</evidence>
<feature type="transmembrane region" description="Helical" evidence="6">
    <location>
        <begin position="166"/>
        <end position="186"/>
    </location>
</feature>
<evidence type="ECO:0000313" key="8">
    <source>
        <dbReference type="Proteomes" id="UP001165667"/>
    </source>
</evidence>
<dbReference type="Pfam" id="PF13440">
    <property type="entry name" value="Polysacc_synt_3"/>
    <property type="match status" value="1"/>
</dbReference>
<protein>
    <submittedName>
        <fullName evidence="7">Oligosaccharide flippase family protein</fullName>
    </submittedName>
</protein>
<keyword evidence="8" id="KW-1185">Reference proteome</keyword>
<evidence type="ECO:0000313" key="7">
    <source>
        <dbReference type="EMBL" id="MCW6509566.1"/>
    </source>
</evidence>
<accession>A0AA41YYE6</accession>
<keyword evidence="4 6" id="KW-1133">Transmembrane helix</keyword>
<reference evidence="7" key="1">
    <citation type="submission" date="2022-05" db="EMBL/GenBank/DDBJ databases">
        <authorList>
            <person name="Pankratov T."/>
        </authorList>
    </citation>
    <scope>NUCLEOTIDE SEQUENCE</scope>
    <source>
        <strain evidence="7">BP6-180914</strain>
    </source>
</reference>
<evidence type="ECO:0000256" key="6">
    <source>
        <dbReference type="SAM" id="Phobius"/>
    </source>
</evidence>
<proteinExistence type="predicted"/>
<name>A0AA41YYE6_9HYPH</name>
<dbReference type="InterPro" id="IPR050833">
    <property type="entry name" value="Poly_Biosynth_Transport"/>
</dbReference>
<dbReference type="Proteomes" id="UP001165667">
    <property type="component" value="Unassembled WGS sequence"/>
</dbReference>
<dbReference type="RefSeq" id="WP_282585936.1">
    <property type="nucleotide sequence ID" value="NZ_JAMOIM010000010.1"/>
</dbReference>
<sequence length="485" mass="51893">MLRRPGSSLILAVSSICNVLFPLIRGVCLAHLLTPAEFGLAVTVTIVSGIAELVTDLGIGQMAIKSGDSKSLATLHSIAVIRGALLGCMIALGGPLFAWVFHSPGTAWIYAVVGLASFIRSFMHLDIKVQMRGYSYLADAVATIGSQTIWSVVTIIGAMILHDYRAMAFGLIAFALGYVGLTHMMSPGPWRMGWDKDVVRESIKYGRPLVLNGIVYSVLSLGDRTLAGARISLDQLAHYTALTTSAFQPRAAISGFLNSLFIPHFVNARTPADQRQVTDLWFIIISLLTGIFGFGYLGLGQLFTAVVFGKAYHIDQTIVSLVGILGSIRYLTCLPSPPALAYGRGSLLLQFTLMSIVGLGIGGILVLYYPGLTFLVLGMSIGETIALFWVVHRLLRFLPATPAVAWCSVLIPLALLVSMAILLYFDEAASLMLKFTLCFVGACLHVTACMLVLRHSGSGLKDVLRVLFPGKSSPTLSAAIASGPP</sequence>
<dbReference type="GO" id="GO:0005886">
    <property type="term" value="C:plasma membrane"/>
    <property type="evidence" value="ECO:0007669"/>
    <property type="project" value="UniProtKB-SubCell"/>
</dbReference>
<feature type="transmembrane region" description="Helical" evidence="6">
    <location>
        <begin position="280"/>
        <end position="298"/>
    </location>
</feature>
<organism evidence="7 8">
    <name type="scientific">Lichenifustis flavocetrariae</name>
    <dbReference type="NCBI Taxonomy" id="2949735"/>
    <lineage>
        <taxon>Bacteria</taxon>
        <taxon>Pseudomonadati</taxon>
        <taxon>Pseudomonadota</taxon>
        <taxon>Alphaproteobacteria</taxon>
        <taxon>Hyphomicrobiales</taxon>
        <taxon>Lichenihabitantaceae</taxon>
        <taxon>Lichenifustis</taxon>
    </lineage>
</organism>
<dbReference type="AlphaFoldDB" id="A0AA41YYE6"/>
<keyword evidence="2" id="KW-1003">Cell membrane</keyword>
<evidence type="ECO:0000256" key="4">
    <source>
        <dbReference type="ARBA" id="ARBA00022989"/>
    </source>
</evidence>
<feature type="transmembrane region" description="Helical" evidence="6">
    <location>
        <begin position="137"/>
        <end position="160"/>
    </location>
</feature>
<dbReference type="EMBL" id="JAMOIM010000010">
    <property type="protein sequence ID" value="MCW6509566.1"/>
    <property type="molecule type" value="Genomic_DNA"/>
</dbReference>
<evidence type="ECO:0000256" key="1">
    <source>
        <dbReference type="ARBA" id="ARBA00004651"/>
    </source>
</evidence>
<evidence type="ECO:0000256" key="2">
    <source>
        <dbReference type="ARBA" id="ARBA00022475"/>
    </source>
</evidence>
<feature type="transmembrane region" description="Helical" evidence="6">
    <location>
        <begin position="431"/>
        <end position="453"/>
    </location>
</feature>
<feature type="transmembrane region" description="Helical" evidence="6">
    <location>
        <begin position="318"/>
        <end position="335"/>
    </location>
</feature>
<feature type="transmembrane region" description="Helical" evidence="6">
    <location>
        <begin position="9"/>
        <end position="32"/>
    </location>
</feature>
<feature type="transmembrane region" description="Helical" evidence="6">
    <location>
        <begin position="374"/>
        <end position="391"/>
    </location>
</feature>
<keyword evidence="5 6" id="KW-0472">Membrane</keyword>
<comment type="caution">
    <text evidence="7">The sequence shown here is derived from an EMBL/GenBank/DDBJ whole genome shotgun (WGS) entry which is preliminary data.</text>
</comment>
<keyword evidence="3 6" id="KW-0812">Transmembrane</keyword>
<feature type="transmembrane region" description="Helical" evidence="6">
    <location>
        <begin position="403"/>
        <end position="425"/>
    </location>
</feature>
<evidence type="ECO:0000256" key="3">
    <source>
        <dbReference type="ARBA" id="ARBA00022692"/>
    </source>
</evidence>
<dbReference type="PANTHER" id="PTHR30250:SF11">
    <property type="entry name" value="O-ANTIGEN TRANSPORTER-RELATED"/>
    <property type="match status" value="1"/>
</dbReference>
<comment type="subcellular location">
    <subcellularLocation>
        <location evidence="1">Cell membrane</location>
        <topology evidence="1">Multi-pass membrane protein</topology>
    </subcellularLocation>
</comment>
<feature type="transmembrane region" description="Helical" evidence="6">
    <location>
        <begin position="79"/>
        <end position="101"/>
    </location>
</feature>
<feature type="transmembrane region" description="Helical" evidence="6">
    <location>
        <begin position="347"/>
        <end position="368"/>
    </location>
</feature>
<gene>
    <name evidence="7" type="ORF">M8523_16215</name>
</gene>
<feature type="transmembrane region" description="Helical" evidence="6">
    <location>
        <begin position="107"/>
        <end position="125"/>
    </location>
</feature>
<dbReference type="PANTHER" id="PTHR30250">
    <property type="entry name" value="PST FAMILY PREDICTED COLANIC ACID TRANSPORTER"/>
    <property type="match status" value="1"/>
</dbReference>